<dbReference type="InterPro" id="IPR043137">
    <property type="entry name" value="GGT_ssub_C"/>
</dbReference>
<protein>
    <submittedName>
        <fullName evidence="1">Gamma-glutamyltransferase family protein</fullName>
    </submittedName>
</protein>
<dbReference type="Gene3D" id="1.10.246.130">
    <property type="match status" value="1"/>
</dbReference>
<comment type="caution">
    <text evidence="1">The sequence shown here is derived from an EMBL/GenBank/DDBJ whole genome shotgun (WGS) entry which is preliminary data.</text>
</comment>
<gene>
    <name evidence="1" type="ORF">HY730_06265</name>
</gene>
<evidence type="ECO:0000313" key="1">
    <source>
        <dbReference type="EMBL" id="MBI4595967.1"/>
    </source>
</evidence>
<dbReference type="PRINTS" id="PR01210">
    <property type="entry name" value="GGTRANSPTASE"/>
</dbReference>
<accession>A0A933LR43</accession>
<dbReference type="Pfam" id="PF01019">
    <property type="entry name" value="G_glu_transpept"/>
    <property type="match status" value="1"/>
</dbReference>
<name>A0A933LR43_UNCTE</name>
<dbReference type="PANTHER" id="PTHR43881:SF1">
    <property type="entry name" value="GAMMA-GLUTAMYLTRANSPEPTIDASE (AFU_ORTHOLOGUE AFUA_4G13580)"/>
    <property type="match status" value="1"/>
</dbReference>
<dbReference type="SUPFAM" id="SSF56235">
    <property type="entry name" value="N-terminal nucleophile aminohydrolases (Ntn hydrolases)"/>
    <property type="match status" value="1"/>
</dbReference>
<dbReference type="PANTHER" id="PTHR43881">
    <property type="entry name" value="GAMMA-GLUTAMYLTRANSPEPTIDASE (AFU_ORTHOLOGUE AFUA_4G13580)"/>
    <property type="match status" value="1"/>
</dbReference>
<dbReference type="Gene3D" id="3.60.20.40">
    <property type="match status" value="1"/>
</dbReference>
<dbReference type="InterPro" id="IPR052896">
    <property type="entry name" value="GGT-like_enzyme"/>
</dbReference>
<dbReference type="Proteomes" id="UP000772181">
    <property type="component" value="Unassembled WGS sequence"/>
</dbReference>
<reference evidence="1" key="1">
    <citation type="submission" date="2020-07" db="EMBL/GenBank/DDBJ databases">
        <title>Huge and variable diversity of episymbiotic CPR bacteria and DPANN archaea in groundwater ecosystems.</title>
        <authorList>
            <person name="He C.Y."/>
            <person name="Keren R."/>
            <person name="Whittaker M."/>
            <person name="Farag I.F."/>
            <person name="Doudna J."/>
            <person name="Cate J.H.D."/>
            <person name="Banfield J.F."/>
        </authorList>
    </citation>
    <scope>NUCLEOTIDE SEQUENCE</scope>
    <source>
        <strain evidence="1">NC_groundwater_1482_Ag_S-0.65um_47_24</strain>
    </source>
</reference>
<organism evidence="1 2">
    <name type="scientific">Tectimicrobiota bacterium</name>
    <dbReference type="NCBI Taxonomy" id="2528274"/>
    <lineage>
        <taxon>Bacteria</taxon>
        <taxon>Pseudomonadati</taxon>
        <taxon>Nitrospinota/Tectimicrobiota group</taxon>
        <taxon>Candidatus Tectimicrobiota</taxon>
    </lineage>
</organism>
<evidence type="ECO:0000313" key="2">
    <source>
        <dbReference type="Proteomes" id="UP000772181"/>
    </source>
</evidence>
<proteinExistence type="predicted"/>
<dbReference type="EMBL" id="JACQWF010000278">
    <property type="protein sequence ID" value="MBI4595967.1"/>
    <property type="molecule type" value="Genomic_DNA"/>
</dbReference>
<dbReference type="AlphaFoldDB" id="A0A933LR43"/>
<dbReference type="InterPro" id="IPR043138">
    <property type="entry name" value="GGT_lsub"/>
</dbReference>
<sequence length="513" mass="55782">MPVMAANMVATSQPLAAQAGLRMLLKGGNAVDAAVATAITLTVVEPTANGIGSDAFAIVWDGKRLHGLNASGRSPAAWDFEHFARYKTMPLLGWDTVTVPGAVSAWVEMSGRFGRLPFETLFEPAIEYARAGFLIPPKMAKHWTLAPETFKGFHEFGASFLIEGRAPRTGETFKCQAQAKTLEQIAETKGKAFYAGDLADRIVAHARATGGLLSEKDLVSHQADWVEPLSTNYHGFGIYELPPNGQGLATLLMLAILEHWHISNYSVNSVDSLHLQIEAMKLAFADTYRYVSDLSTMDIDCGALLDPGYVLQRAKLIDLKKARDFEYGLPPQGDTIYLTTADATGMMVSFIQSNYMGFGSGIVIPDTGISLHNRGSCFNLEKGHPNVVAGGKRPFHTIIPAFVMRNKTPLMSFGVVGGAMQPQGHGQIATRIFDYHQNPQSACDAPRWQVLKGRAVAFEPGFDSAVVRELSKRGHRIVAEPVWQFGGAQIIYRLDNGYCGASDQRKDGQAVGF</sequence>
<dbReference type="InterPro" id="IPR029055">
    <property type="entry name" value="Ntn_hydrolases_N"/>
</dbReference>